<gene>
    <name evidence="1" type="ORF">UT30_C0017G0012</name>
</gene>
<comment type="caution">
    <text evidence="1">The sequence shown here is derived from an EMBL/GenBank/DDBJ whole genome shotgun (WGS) entry which is preliminary data.</text>
</comment>
<reference evidence="1 2" key="1">
    <citation type="journal article" date="2015" name="Nature">
        <title>rRNA introns, odd ribosomes, and small enigmatic genomes across a large radiation of phyla.</title>
        <authorList>
            <person name="Brown C.T."/>
            <person name="Hug L.A."/>
            <person name="Thomas B.C."/>
            <person name="Sharon I."/>
            <person name="Castelle C.J."/>
            <person name="Singh A."/>
            <person name="Wilkins M.J."/>
            <person name="Williams K.H."/>
            <person name="Banfield J.F."/>
        </authorList>
    </citation>
    <scope>NUCLEOTIDE SEQUENCE [LARGE SCALE GENOMIC DNA]</scope>
</reference>
<dbReference type="EMBL" id="LBWG01000017">
    <property type="protein sequence ID" value="KKR03873.1"/>
    <property type="molecule type" value="Genomic_DNA"/>
</dbReference>
<organism evidence="1 2">
    <name type="scientific">Candidatus Uhrbacteria bacterium GW2011_GWF2_39_13</name>
    <dbReference type="NCBI Taxonomy" id="1618995"/>
    <lineage>
        <taxon>Bacteria</taxon>
        <taxon>Candidatus Uhriibacteriota</taxon>
    </lineage>
</organism>
<evidence type="ECO:0000313" key="1">
    <source>
        <dbReference type="EMBL" id="KKR03873.1"/>
    </source>
</evidence>
<dbReference type="Proteomes" id="UP000033935">
    <property type="component" value="Unassembled WGS sequence"/>
</dbReference>
<proteinExistence type="predicted"/>
<accession>A0A0G0ML39</accession>
<sequence length="162" mass="18383">MGATDFFCHSCTCGSFKLNGNGTVREMKDILPENICPLLFHSVYAYILTLVNGGWMNWVGHETHVIVNCPYTNGVAVYVKGNNVPHTIEIELIKTGVCPKAYKLGQAFIFSTRPENMLLMSMIEKAFPDILIFSEENKCQSKTYLHNFDNREISFEIEYTGR</sequence>
<dbReference type="AlphaFoldDB" id="A0A0G0ML39"/>
<evidence type="ECO:0000313" key="2">
    <source>
        <dbReference type="Proteomes" id="UP000033935"/>
    </source>
</evidence>
<protein>
    <submittedName>
        <fullName evidence="1">Uncharacterized protein</fullName>
    </submittedName>
</protein>
<name>A0A0G0ML39_9BACT</name>